<dbReference type="PRINTS" id="PR00689">
    <property type="entry name" value="ACOABINDINGP"/>
</dbReference>
<reference evidence="3" key="2">
    <citation type="submission" date="2020-09" db="EMBL/GenBank/DDBJ databases">
        <authorList>
            <person name="Sun Q."/>
            <person name="Ohkuma M."/>
        </authorList>
    </citation>
    <scope>NUCLEOTIDE SEQUENCE</scope>
    <source>
        <strain evidence="3">JCM 14371</strain>
    </source>
</reference>
<dbReference type="Pfam" id="PF00887">
    <property type="entry name" value="ACBP"/>
    <property type="match status" value="1"/>
</dbReference>
<keyword evidence="1" id="KW-0446">Lipid-binding</keyword>
<dbReference type="AlphaFoldDB" id="A0A917PRT9"/>
<reference evidence="3" key="1">
    <citation type="journal article" date="2014" name="Int. J. Syst. Evol. Microbiol.">
        <title>Complete genome sequence of Corynebacterium casei LMG S-19264T (=DSM 44701T), isolated from a smear-ripened cheese.</title>
        <authorList>
            <consortium name="US DOE Joint Genome Institute (JGI-PGF)"/>
            <person name="Walter F."/>
            <person name="Albersmeier A."/>
            <person name="Kalinowski J."/>
            <person name="Ruckert C."/>
        </authorList>
    </citation>
    <scope>NUCLEOTIDE SEQUENCE</scope>
    <source>
        <strain evidence="3">JCM 14371</strain>
    </source>
</reference>
<name>A0A917PRT9_9DEIO</name>
<dbReference type="PANTHER" id="PTHR23310">
    <property type="entry name" value="ACYL-COA-BINDING PROTEIN, ACBP"/>
    <property type="match status" value="1"/>
</dbReference>
<dbReference type="Gene3D" id="1.20.80.10">
    <property type="match status" value="1"/>
</dbReference>
<gene>
    <name evidence="3" type="ORF">GCM10008939_36130</name>
</gene>
<dbReference type="RefSeq" id="WP_188964712.1">
    <property type="nucleotide sequence ID" value="NZ_BMOE01000022.1"/>
</dbReference>
<dbReference type="InterPro" id="IPR014352">
    <property type="entry name" value="FERM/acyl-CoA-bd_prot_sf"/>
</dbReference>
<evidence type="ECO:0000259" key="2">
    <source>
        <dbReference type="PROSITE" id="PS51228"/>
    </source>
</evidence>
<dbReference type="EMBL" id="BMOE01000022">
    <property type="protein sequence ID" value="GGJ88814.1"/>
    <property type="molecule type" value="Genomic_DNA"/>
</dbReference>
<dbReference type="PANTHER" id="PTHR23310:SF62">
    <property type="entry name" value="ACYL-COA BINDING PROTEIN 1, ISOFORM A"/>
    <property type="match status" value="1"/>
</dbReference>
<keyword evidence="4" id="KW-1185">Reference proteome</keyword>
<dbReference type="Proteomes" id="UP000635726">
    <property type="component" value="Unassembled WGS sequence"/>
</dbReference>
<proteinExistence type="predicted"/>
<accession>A0A917PRT9</accession>
<organism evidence="3 4">
    <name type="scientific">Deinococcus aquiradiocola</name>
    <dbReference type="NCBI Taxonomy" id="393059"/>
    <lineage>
        <taxon>Bacteria</taxon>
        <taxon>Thermotogati</taxon>
        <taxon>Deinococcota</taxon>
        <taxon>Deinococci</taxon>
        <taxon>Deinococcales</taxon>
        <taxon>Deinococcaceae</taxon>
        <taxon>Deinococcus</taxon>
    </lineage>
</organism>
<evidence type="ECO:0000313" key="3">
    <source>
        <dbReference type="EMBL" id="GGJ88814.1"/>
    </source>
</evidence>
<comment type="caution">
    <text evidence="3">The sequence shown here is derived from an EMBL/GenBank/DDBJ whole genome shotgun (WGS) entry which is preliminary data.</text>
</comment>
<dbReference type="InterPro" id="IPR022408">
    <property type="entry name" value="Acyl-CoA-binding_prot_CS"/>
</dbReference>
<protein>
    <submittedName>
        <fullName evidence="3">Acyl-CoA-binding protein</fullName>
    </submittedName>
</protein>
<evidence type="ECO:0000313" key="4">
    <source>
        <dbReference type="Proteomes" id="UP000635726"/>
    </source>
</evidence>
<dbReference type="PROSITE" id="PS00880">
    <property type="entry name" value="ACB_1"/>
    <property type="match status" value="1"/>
</dbReference>
<feature type="domain" description="ACB" evidence="2">
    <location>
        <begin position="5"/>
        <end position="87"/>
    </location>
</feature>
<dbReference type="InterPro" id="IPR035984">
    <property type="entry name" value="Acyl-CoA-binding_sf"/>
</dbReference>
<dbReference type="SUPFAM" id="SSF47027">
    <property type="entry name" value="Acyl-CoA binding protein"/>
    <property type="match status" value="1"/>
</dbReference>
<sequence length="87" mass="9474">MTPTLQEQFEQAQQDIKTLDERPGNATLLKLYAHFKQGTEGDVQGTRPGGFDFAGGAKYDAWAALKGQTREDAQAGYVALVRGLLSE</sequence>
<evidence type="ECO:0000256" key="1">
    <source>
        <dbReference type="ARBA" id="ARBA00023121"/>
    </source>
</evidence>
<dbReference type="InterPro" id="IPR000582">
    <property type="entry name" value="Acyl-CoA-binding_protein"/>
</dbReference>
<dbReference type="PROSITE" id="PS51228">
    <property type="entry name" value="ACB_2"/>
    <property type="match status" value="1"/>
</dbReference>
<dbReference type="GO" id="GO:0006631">
    <property type="term" value="P:fatty acid metabolic process"/>
    <property type="evidence" value="ECO:0007669"/>
    <property type="project" value="TreeGrafter"/>
</dbReference>
<dbReference type="GO" id="GO:0000062">
    <property type="term" value="F:fatty-acyl-CoA binding"/>
    <property type="evidence" value="ECO:0007669"/>
    <property type="project" value="InterPro"/>
</dbReference>